<comment type="caution">
    <text evidence="6">The sequence shown here is derived from an EMBL/GenBank/DDBJ whole genome shotgun (WGS) entry which is preliminary data.</text>
</comment>
<dbReference type="InterPro" id="IPR036390">
    <property type="entry name" value="WH_DNA-bd_sf"/>
</dbReference>
<dbReference type="InterPro" id="IPR000847">
    <property type="entry name" value="LysR_HTH_N"/>
</dbReference>
<dbReference type="GO" id="GO:0003677">
    <property type="term" value="F:DNA binding"/>
    <property type="evidence" value="ECO:0007669"/>
    <property type="project" value="UniProtKB-KW"/>
</dbReference>
<dbReference type="SUPFAM" id="SSF53850">
    <property type="entry name" value="Periplasmic binding protein-like II"/>
    <property type="match status" value="1"/>
</dbReference>
<dbReference type="InterPro" id="IPR005119">
    <property type="entry name" value="LysR_subst-bd"/>
</dbReference>
<dbReference type="Pfam" id="PF03466">
    <property type="entry name" value="LysR_substrate"/>
    <property type="match status" value="1"/>
</dbReference>
<dbReference type="FunFam" id="1.10.10.10:FF:000001">
    <property type="entry name" value="LysR family transcriptional regulator"/>
    <property type="match status" value="1"/>
</dbReference>
<keyword evidence="3" id="KW-0238">DNA-binding</keyword>
<protein>
    <submittedName>
        <fullName evidence="6">LysR family transcriptional regulator</fullName>
    </submittedName>
</protein>
<dbReference type="GO" id="GO:0003700">
    <property type="term" value="F:DNA-binding transcription factor activity"/>
    <property type="evidence" value="ECO:0007669"/>
    <property type="project" value="InterPro"/>
</dbReference>
<keyword evidence="4" id="KW-0804">Transcription</keyword>
<dbReference type="CDD" id="cd05466">
    <property type="entry name" value="PBP2_LTTR_substrate"/>
    <property type="match status" value="1"/>
</dbReference>
<dbReference type="PROSITE" id="PS50931">
    <property type="entry name" value="HTH_LYSR"/>
    <property type="match status" value="1"/>
</dbReference>
<reference evidence="6" key="1">
    <citation type="journal article" date="2021" name="PeerJ">
        <title>Extensive microbial diversity within the chicken gut microbiome revealed by metagenomics and culture.</title>
        <authorList>
            <person name="Gilroy R."/>
            <person name="Ravi A."/>
            <person name="Getino M."/>
            <person name="Pursley I."/>
            <person name="Horton D.L."/>
            <person name="Alikhan N.F."/>
            <person name="Baker D."/>
            <person name="Gharbi K."/>
            <person name="Hall N."/>
            <person name="Watson M."/>
            <person name="Adriaenssens E.M."/>
            <person name="Foster-Nyarko E."/>
            <person name="Jarju S."/>
            <person name="Secka A."/>
            <person name="Antonio M."/>
            <person name="Oren A."/>
            <person name="Chaudhuri R.R."/>
            <person name="La Ragione R."/>
            <person name="Hildebrand F."/>
            <person name="Pallen M.J."/>
        </authorList>
    </citation>
    <scope>NUCLEOTIDE SEQUENCE</scope>
    <source>
        <strain evidence="6">ChiHjej13B12-14962</strain>
    </source>
</reference>
<comment type="similarity">
    <text evidence="1">Belongs to the LysR transcriptional regulatory family.</text>
</comment>
<reference evidence="6" key="2">
    <citation type="submission" date="2021-09" db="EMBL/GenBank/DDBJ databases">
        <authorList>
            <person name="Gilroy R."/>
        </authorList>
    </citation>
    <scope>NUCLEOTIDE SEQUENCE</scope>
    <source>
        <strain evidence="6">ChiHjej13B12-14962</strain>
    </source>
</reference>
<dbReference type="Gene3D" id="3.40.190.10">
    <property type="entry name" value="Periplasmic binding protein-like II"/>
    <property type="match status" value="2"/>
</dbReference>
<evidence type="ECO:0000256" key="3">
    <source>
        <dbReference type="ARBA" id="ARBA00023125"/>
    </source>
</evidence>
<evidence type="ECO:0000313" key="6">
    <source>
        <dbReference type="EMBL" id="HJF13351.1"/>
    </source>
</evidence>
<proteinExistence type="inferred from homology"/>
<dbReference type="PANTHER" id="PTHR30346">
    <property type="entry name" value="TRANSCRIPTIONAL DUAL REGULATOR HCAR-RELATED"/>
    <property type="match status" value="1"/>
</dbReference>
<dbReference type="Proteomes" id="UP000703315">
    <property type="component" value="Unassembled WGS sequence"/>
</dbReference>
<gene>
    <name evidence="6" type="ORF">K8V32_00915</name>
</gene>
<evidence type="ECO:0000259" key="5">
    <source>
        <dbReference type="PROSITE" id="PS50931"/>
    </source>
</evidence>
<dbReference type="EMBL" id="DYXC01000013">
    <property type="protein sequence ID" value="HJF13351.1"/>
    <property type="molecule type" value="Genomic_DNA"/>
</dbReference>
<evidence type="ECO:0000313" key="7">
    <source>
        <dbReference type="Proteomes" id="UP000703315"/>
    </source>
</evidence>
<dbReference type="Pfam" id="PF00126">
    <property type="entry name" value="HTH_1"/>
    <property type="match status" value="1"/>
</dbReference>
<evidence type="ECO:0000256" key="4">
    <source>
        <dbReference type="ARBA" id="ARBA00023163"/>
    </source>
</evidence>
<feature type="domain" description="HTH lysR-type" evidence="5">
    <location>
        <begin position="1"/>
        <end position="56"/>
    </location>
</feature>
<name>A0A921FKR7_9MICC</name>
<dbReference type="GO" id="GO:0032993">
    <property type="term" value="C:protein-DNA complex"/>
    <property type="evidence" value="ECO:0007669"/>
    <property type="project" value="TreeGrafter"/>
</dbReference>
<evidence type="ECO:0000256" key="2">
    <source>
        <dbReference type="ARBA" id="ARBA00023015"/>
    </source>
</evidence>
<dbReference type="PANTHER" id="PTHR30346:SF0">
    <property type="entry name" value="HCA OPERON TRANSCRIPTIONAL ACTIVATOR HCAR"/>
    <property type="match status" value="1"/>
</dbReference>
<dbReference type="InterPro" id="IPR036388">
    <property type="entry name" value="WH-like_DNA-bd_sf"/>
</dbReference>
<organism evidence="6 7">
    <name type="scientific">Enteractinococcus helveticum</name>
    <dbReference type="NCBI Taxonomy" id="1837282"/>
    <lineage>
        <taxon>Bacteria</taxon>
        <taxon>Bacillati</taxon>
        <taxon>Actinomycetota</taxon>
        <taxon>Actinomycetes</taxon>
        <taxon>Micrococcales</taxon>
        <taxon>Micrococcaceae</taxon>
    </lineage>
</organism>
<evidence type="ECO:0000256" key="1">
    <source>
        <dbReference type="ARBA" id="ARBA00009437"/>
    </source>
</evidence>
<dbReference type="SUPFAM" id="SSF46785">
    <property type="entry name" value="Winged helix' DNA-binding domain"/>
    <property type="match status" value="1"/>
</dbReference>
<dbReference type="Gene3D" id="1.10.10.10">
    <property type="entry name" value="Winged helix-like DNA-binding domain superfamily/Winged helix DNA-binding domain"/>
    <property type="match status" value="1"/>
</dbReference>
<accession>A0A921FKR7</accession>
<keyword evidence="2" id="KW-0805">Transcription regulation</keyword>
<sequence>MHQLRCFLAVARHLHFGRAAAAMHLSPSTLSEQIARLERRLGSNVFDRSSRHVQLTIYGQQFAPLAERAVATMQDVLTWADTSVQIRLRVGMVVSSPSFRALMGAAVRDFPAVKWEIRHLEFADPSMAIEDGIVDCAFVVDGGVPEPPVFKVLPLWREDRVLVVSKDHPLATRVSVAPQDLRGETIISVQDTETSRRWLAGVPEGITETSKILEVAQNFEEILEMCSAGLGVNIAGASAAETYNRPGLHFVPIVGVPKITTYLCWKSDSRHPGLQELVQLATQWS</sequence>
<dbReference type="AlphaFoldDB" id="A0A921FKR7"/>